<protein>
    <recommendedName>
        <fullName evidence="8">AB hydrolase-1 domain-containing protein</fullName>
    </recommendedName>
</protein>
<evidence type="ECO:0000256" key="3">
    <source>
        <dbReference type="SAM" id="SignalP"/>
    </source>
</evidence>
<dbReference type="InterPro" id="IPR000073">
    <property type="entry name" value="AB_hydrolase_1"/>
</dbReference>
<dbReference type="InterPro" id="IPR051601">
    <property type="entry name" value="Serine_prot/Carboxylest_S33"/>
</dbReference>
<feature type="domain" description="Peptidase S33 tripeptidyl aminopeptidase-like C-terminal" evidence="5">
    <location>
        <begin position="407"/>
        <end position="505"/>
    </location>
</feature>
<accession>A0A9N9L0H3</accession>
<dbReference type="Gene3D" id="3.40.50.1820">
    <property type="entry name" value="alpha/beta hydrolase"/>
    <property type="match status" value="1"/>
</dbReference>
<dbReference type="EMBL" id="CAJVRL010000067">
    <property type="protein sequence ID" value="CAG8955933.1"/>
    <property type="molecule type" value="Genomic_DNA"/>
</dbReference>
<dbReference type="Pfam" id="PF00561">
    <property type="entry name" value="Abhydrolase_1"/>
    <property type="match status" value="1"/>
</dbReference>
<dbReference type="GO" id="GO:0016787">
    <property type="term" value="F:hydrolase activity"/>
    <property type="evidence" value="ECO:0007669"/>
    <property type="project" value="UniProtKB-KW"/>
</dbReference>
<keyword evidence="2" id="KW-0378">Hydrolase</keyword>
<dbReference type="PANTHER" id="PTHR43248:SF30">
    <property type="entry name" value="AB HYDROLASE-1 DOMAIN-CONTAINING PROTEIN"/>
    <property type="match status" value="1"/>
</dbReference>
<evidence type="ECO:0000313" key="7">
    <source>
        <dbReference type="Proteomes" id="UP000696280"/>
    </source>
</evidence>
<evidence type="ECO:0000259" key="4">
    <source>
        <dbReference type="Pfam" id="PF00561"/>
    </source>
</evidence>
<dbReference type="InterPro" id="IPR029058">
    <property type="entry name" value="AB_hydrolase_fold"/>
</dbReference>
<evidence type="ECO:0000313" key="6">
    <source>
        <dbReference type="EMBL" id="CAG8955933.1"/>
    </source>
</evidence>
<proteinExistence type="inferred from homology"/>
<evidence type="ECO:0008006" key="8">
    <source>
        <dbReference type="Google" id="ProtNLM"/>
    </source>
</evidence>
<evidence type="ECO:0000256" key="2">
    <source>
        <dbReference type="ARBA" id="ARBA00022801"/>
    </source>
</evidence>
<evidence type="ECO:0000256" key="1">
    <source>
        <dbReference type="ARBA" id="ARBA00010088"/>
    </source>
</evidence>
<dbReference type="InterPro" id="IPR013595">
    <property type="entry name" value="Pept_S33_TAP-like_C"/>
</dbReference>
<dbReference type="Proteomes" id="UP000696280">
    <property type="component" value="Unassembled WGS sequence"/>
</dbReference>
<gene>
    <name evidence="6" type="ORF">HYFRA_00008786</name>
</gene>
<organism evidence="6 7">
    <name type="scientific">Hymenoscyphus fraxineus</name>
    <dbReference type="NCBI Taxonomy" id="746836"/>
    <lineage>
        <taxon>Eukaryota</taxon>
        <taxon>Fungi</taxon>
        <taxon>Dikarya</taxon>
        <taxon>Ascomycota</taxon>
        <taxon>Pezizomycotina</taxon>
        <taxon>Leotiomycetes</taxon>
        <taxon>Helotiales</taxon>
        <taxon>Helotiaceae</taxon>
        <taxon>Hymenoscyphus</taxon>
    </lineage>
</organism>
<feature type="chain" id="PRO_5040180695" description="AB hydrolase-1 domain-containing protein" evidence="3">
    <location>
        <begin position="22"/>
        <end position="508"/>
    </location>
</feature>
<dbReference type="OrthoDB" id="425534at2759"/>
<feature type="signal peptide" evidence="3">
    <location>
        <begin position="1"/>
        <end position="21"/>
    </location>
</feature>
<comment type="similarity">
    <text evidence="1">Belongs to the peptidase S33 family.</text>
</comment>
<evidence type="ECO:0000259" key="5">
    <source>
        <dbReference type="Pfam" id="PF08386"/>
    </source>
</evidence>
<name>A0A9N9L0H3_9HELO</name>
<feature type="domain" description="AB hydrolase-1" evidence="4">
    <location>
        <begin position="89"/>
        <end position="284"/>
    </location>
</feature>
<dbReference type="Pfam" id="PF08386">
    <property type="entry name" value="Abhydrolase_4"/>
    <property type="match status" value="1"/>
</dbReference>
<keyword evidence="7" id="KW-1185">Reference proteome</keyword>
<sequence>MSSFQLTSIILFLFFATQVLAVPHYSMNTHNSPETNPNIEWRTCKENDPPNLQCGQIKVPINHEAPHGGHFNLGFARLKSKNTSAIGNLIYNPGGPGGAGSAEVFAQAFLNVSIWTPELLAHYDIIGLDPRGTGLSNAMKCDPNTWNKRVSSTPKNEDEFNKLVAYNKAFGESCRNLTGPVFDFMDTESAAKDMDLVRRALGEEKLTFYGQSYGSQLGSTYAGLFPKNVGRMVLDGVMDPSQSSVAQVVMESNNGYETTLNKFFQWCNTTVECVLNGQDVAGIFDKMIATAESNPIPAPGCTPEGDEACRSDATSEEILAQVQIGLLGFSASPVFLGWPALSGAIAQAAQGNATLLSRPIKNTPSHPDFSFLGVGCKDWIATSKSYIDLALIRQMTGILSPHSRGNSQFYQIQSSCIGWPSPPTNNPHTLDPKKVAHSPPILLVNSFWDPSTPISSANALKTKIPNSVLILRNGSGHTSYLTFGKTTEAIDAFFVKGILPAQGTTFAS</sequence>
<dbReference type="AlphaFoldDB" id="A0A9N9L0H3"/>
<keyword evidence="3" id="KW-0732">Signal</keyword>
<comment type="caution">
    <text evidence="6">The sequence shown here is derived from an EMBL/GenBank/DDBJ whole genome shotgun (WGS) entry which is preliminary data.</text>
</comment>
<dbReference type="PANTHER" id="PTHR43248">
    <property type="entry name" value="2-SUCCINYL-6-HYDROXY-2,4-CYCLOHEXADIENE-1-CARBOXYLATE SYNTHASE"/>
    <property type="match status" value="1"/>
</dbReference>
<reference evidence="6" key="1">
    <citation type="submission" date="2021-07" db="EMBL/GenBank/DDBJ databases">
        <authorList>
            <person name="Durling M."/>
        </authorList>
    </citation>
    <scope>NUCLEOTIDE SEQUENCE</scope>
</reference>
<dbReference type="SUPFAM" id="SSF53474">
    <property type="entry name" value="alpha/beta-Hydrolases"/>
    <property type="match status" value="1"/>
</dbReference>